<evidence type="ECO:0000313" key="2">
    <source>
        <dbReference type="EMBL" id="PQM26736.1"/>
    </source>
</evidence>
<dbReference type="InterPro" id="IPR027417">
    <property type="entry name" value="P-loop_NTPase"/>
</dbReference>
<dbReference type="Pfam" id="PF13476">
    <property type="entry name" value="AAA_23"/>
    <property type="match status" value="1"/>
</dbReference>
<dbReference type="GO" id="GO:0006302">
    <property type="term" value="P:double-strand break repair"/>
    <property type="evidence" value="ECO:0007669"/>
    <property type="project" value="InterPro"/>
</dbReference>
<dbReference type="SMART" id="SM00382">
    <property type="entry name" value="AAA"/>
    <property type="match status" value="1"/>
</dbReference>
<name>A0A2S8B334_9SPHN</name>
<proteinExistence type="predicted"/>
<keyword evidence="3" id="KW-1185">Reference proteome</keyword>
<dbReference type="Pfam" id="PF13304">
    <property type="entry name" value="AAA_21"/>
    <property type="match status" value="1"/>
</dbReference>
<dbReference type="AlphaFoldDB" id="A0A2S8B334"/>
<gene>
    <name evidence="2" type="ORF">CVO77_17185</name>
</gene>
<dbReference type="PANTHER" id="PTHR43581:SF2">
    <property type="entry name" value="EXCINUCLEASE ATPASE SUBUNIT"/>
    <property type="match status" value="1"/>
</dbReference>
<dbReference type="Proteomes" id="UP000238954">
    <property type="component" value="Chromosome"/>
</dbReference>
<evidence type="ECO:0000259" key="1">
    <source>
        <dbReference type="SMART" id="SM00382"/>
    </source>
</evidence>
<reference evidence="3" key="1">
    <citation type="submission" date="2017-11" db="EMBL/GenBank/DDBJ databases">
        <title>The complete genome sequence of Sphingopyxis pomeranensis sp. nov. strain WS5A3p.</title>
        <authorList>
            <person name="Kaminski M.A."/>
        </authorList>
    </citation>
    <scope>NUCLEOTIDE SEQUENCE [LARGE SCALE GENOMIC DNA]</scope>
    <source>
        <strain evidence="3">WS5A3p</strain>
    </source>
</reference>
<dbReference type="CDD" id="cd00267">
    <property type="entry name" value="ABC_ATPase"/>
    <property type="match status" value="1"/>
</dbReference>
<feature type="domain" description="AAA+ ATPase" evidence="1">
    <location>
        <begin position="36"/>
        <end position="356"/>
    </location>
</feature>
<protein>
    <submittedName>
        <fullName evidence="2">ATPase</fullName>
    </submittedName>
</protein>
<dbReference type="PANTHER" id="PTHR43581">
    <property type="entry name" value="ATP/GTP PHOSPHATASE"/>
    <property type="match status" value="1"/>
</dbReference>
<dbReference type="InterPro" id="IPR003959">
    <property type="entry name" value="ATPase_AAA_core"/>
</dbReference>
<dbReference type="EMBL" id="PHFW01000003">
    <property type="protein sequence ID" value="PQM26736.1"/>
    <property type="molecule type" value="Genomic_DNA"/>
</dbReference>
<evidence type="ECO:0000313" key="3">
    <source>
        <dbReference type="Proteomes" id="UP000238954"/>
    </source>
</evidence>
<organism evidence="2 3">
    <name type="scientific">Sphingopyxis lindanitolerans</name>
    <dbReference type="NCBI Taxonomy" id="2054227"/>
    <lineage>
        <taxon>Bacteria</taxon>
        <taxon>Pseudomonadati</taxon>
        <taxon>Pseudomonadota</taxon>
        <taxon>Alphaproteobacteria</taxon>
        <taxon>Sphingomonadales</taxon>
        <taxon>Sphingomonadaceae</taxon>
        <taxon>Sphingopyxis</taxon>
    </lineage>
</organism>
<dbReference type="GO" id="GO:0005524">
    <property type="term" value="F:ATP binding"/>
    <property type="evidence" value="ECO:0007669"/>
    <property type="project" value="InterPro"/>
</dbReference>
<dbReference type="InterPro" id="IPR038729">
    <property type="entry name" value="Rad50/SbcC_AAA"/>
</dbReference>
<accession>A0A2S8B334</accession>
<dbReference type="GO" id="GO:0016887">
    <property type="term" value="F:ATP hydrolysis activity"/>
    <property type="evidence" value="ECO:0007669"/>
    <property type="project" value="InterPro"/>
</dbReference>
<comment type="caution">
    <text evidence="2">The sequence shown here is derived from an EMBL/GenBank/DDBJ whole genome shotgun (WGS) entry which is preliminary data.</text>
</comment>
<dbReference type="InterPro" id="IPR003593">
    <property type="entry name" value="AAA+_ATPase"/>
</dbReference>
<dbReference type="SUPFAM" id="SSF52540">
    <property type="entry name" value="P-loop containing nucleoside triphosphate hydrolases"/>
    <property type="match status" value="1"/>
</dbReference>
<sequence>MRPQSQPVYFTRLELENIRSFGTRQCFDLLDAHGRPAQWTLILGDNGVGKTTLLQCLARMRPVVNEAPDDDDGAVPHPVEPELFREEDNATLKAYTRSGTDGPASLRAELIAGATFDGSGRRKRRKIVTAIEITRSKGRIKDVIPTADFPGKPVEPLVLAYGAGRHMGRANLERSSGKGQIDSLFDAAAELFDPEETLSRLDYLRLKKRENAKSKLASLKALLVEILPYLDHPDDIDIRGPRLPGTDDDEGGVWIKTPFGVVPITRMSLGYQTVMAWTADIAWRLLNHYPDCPNPLLEPAIVIVDEIDLHLHPQWQRSIRRHLTTHFPAVQFIATAHSPLMAQDALDTNLAVLHADCGEVAIVSDPAVVKNWRLDQILTSELFGLESARPIAVEKVIERRNALATKSRLSAEESTELAQLNAQVHNLPTAEREEDQRAMDIIRRAAAAIGQPGTQ</sequence>
<dbReference type="Gene3D" id="3.40.50.300">
    <property type="entry name" value="P-loop containing nucleotide triphosphate hydrolases"/>
    <property type="match status" value="2"/>
</dbReference>
<dbReference type="InterPro" id="IPR051396">
    <property type="entry name" value="Bact_Antivir_Def_Nuclease"/>
</dbReference>